<name>A0ABY9CSM3_VITVI</name>
<dbReference type="EMBL" id="CP126657">
    <property type="protein sequence ID" value="WJZ97100.1"/>
    <property type="molecule type" value="Genomic_DNA"/>
</dbReference>
<accession>A0ABY9CSM3</accession>
<gene>
    <name evidence="1" type="ORF">VitviT2T_015734</name>
</gene>
<proteinExistence type="predicted"/>
<dbReference type="PANTHER" id="PTHR11439">
    <property type="entry name" value="GAG-POL-RELATED RETROTRANSPOSON"/>
    <property type="match status" value="1"/>
</dbReference>
<keyword evidence="2" id="KW-1185">Reference proteome</keyword>
<protein>
    <recommendedName>
        <fullName evidence="3">Retrovirus-related Pol polyprotein from transposon TNT 1-94</fullName>
    </recommendedName>
</protein>
<evidence type="ECO:0000313" key="1">
    <source>
        <dbReference type="EMBL" id="WJZ97100.1"/>
    </source>
</evidence>
<dbReference type="Proteomes" id="UP001227230">
    <property type="component" value="Chromosome 10"/>
</dbReference>
<evidence type="ECO:0008006" key="3">
    <source>
        <dbReference type="Google" id="ProtNLM"/>
    </source>
</evidence>
<dbReference type="PANTHER" id="PTHR11439:SF521">
    <property type="entry name" value="RNA-DIRECTED DNA POLYMERASE"/>
    <property type="match status" value="1"/>
</dbReference>
<evidence type="ECO:0000313" key="2">
    <source>
        <dbReference type="Proteomes" id="UP001227230"/>
    </source>
</evidence>
<organism evidence="1 2">
    <name type="scientific">Vitis vinifera</name>
    <name type="common">Grape</name>
    <dbReference type="NCBI Taxonomy" id="29760"/>
    <lineage>
        <taxon>Eukaryota</taxon>
        <taxon>Viridiplantae</taxon>
        <taxon>Streptophyta</taxon>
        <taxon>Embryophyta</taxon>
        <taxon>Tracheophyta</taxon>
        <taxon>Spermatophyta</taxon>
        <taxon>Magnoliopsida</taxon>
        <taxon>eudicotyledons</taxon>
        <taxon>Gunneridae</taxon>
        <taxon>Pentapetalae</taxon>
        <taxon>rosids</taxon>
        <taxon>Vitales</taxon>
        <taxon>Vitaceae</taxon>
        <taxon>Viteae</taxon>
        <taxon>Vitis</taxon>
    </lineage>
</organism>
<sequence>MYLMNCTRLDIAYAIGRLSRYTQSPNEDHWTIVRRVLKYLRGTINYGLCFSGFPSVLEGYSDANWISDSNEMKSTSGYVFILGGSAISWKSTKQICISWSTMEAKFIALEKASSEAEWLRNLLVDIPLWTTLLKEREKGEKP</sequence>
<reference evidence="1 2" key="1">
    <citation type="journal article" date="2023" name="Hortic Res">
        <title>The complete reference genome for grapevine (Vitis vinifera L.) genetics and breeding.</title>
        <authorList>
            <person name="Shi X."/>
            <person name="Cao S."/>
            <person name="Wang X."/>
            <person name="Huang S."/>
            <person name="Wang Y."/>
            <person name="Liu Z."/>
            <person name="Liu W."/>
            <person name="Leng X."/>
            <person name="Peng Y."/>
            <person name="Wang N."/>
            <person name="Wang Y."/>
            <person name="Ma Z."/>
            <person name="Xu X."/>
            <person name="Zhang F."/>
            <person name="Xue H."/>
            <person name="Zhong H."/>
            <person name="Wang Y."/>
            <person name="Zhang K."/>
            <person name="Velt A."/>
            <person name="Avia K."/>
            <person name="Holtgrawe D."/>
            <person name="Grimplet J."/>
            <person name="Matus J.T."/>
            <person name="Ware D."/>
            <person name="Wu X."/>
            <person name="Wang H."/>
            <person name="Liu C."/>
            <person name="Fang Y."/>
            <person name="Rustenholz C."/>
            <person name="Cheng Z."/>
            <person name="Xiao H."/>
            <person name="Zhou Y."/>
        </authorList>
    </citation>
    <scope>NUCLEOTIDE SEQUENCE [LARGE SCALE GENOMIC DNA]</scope>
    <source>
        <strain evidence="2">cv. Pinot noir / PN40024</strain>
        <tissue evidence="1">Leaf</tissue>
    </source>
</reference>
<dbReference type="CDD" id="cd09272">
    <property type="entry name" value="RNase_HI_RT_Ty1"/>
    <property type="match status" value="1"/>
</dbReference>